<dbReference type="eggNOG" id="COG0262">
    <property type="taxonomic scope" value="Bacteria"/>
</dbReference>
<reference evidence="2 3" key="1">
    <citation type="journal article" date="2014" name="BMC Genomics">
        <title>Genome based analysis of type-I polyketide synthase and nonribosomal peptide synthetase gene clusters in seven strains of five representative Nocardia species.</title>
        <authorList>
            <person name="Komaki H."/>
            <person name="Ichikawa N."/>
            <person name="Hosoyama A."/>
            <person name="Takahashi-Nakaguchi A."/>
            <person name="Matsuzawa T."/>
            <person name="Suzuki K."/>
            <person name="Fujita N."/>
            <person name="Gonoi T."/>
        </authorList>
    </citation>
    <scope>NUCLEOTIDE SEQUENCE [LARGE SCALE GENOMIC DNA]</scope>
    <source>
        <strain evidence="2 3">NBRC 15531</strain>
    </source>
</reference>
<evidence type="ECO:0000259" key="1">
    <source>
        <dbReference type="Pfam" id="PF01872"/>
    </source>
</evidence>
<dbReference type="Pfam" id="PF01872">
    <property type="entry name" value="RibD_C"/>
    <property type="match status" value="1"/>
</dbReference>
<dbReference type="PANTHER" id="PTHR38011">
    <property type="entry name" value="DIHYDROFOLATE REDUCTASE FAMILY PROTEIN (AFU_ORTHOLOGUE AFUA_8G06820)"/>
    <property type="match status" value="1"/>
</dbReference>
<protein>
    <recommendedName>
        <fullName evidence="1">Bacterial bifunctional deaminase-reductase C-terminal domain-containing protein</fullName>
    </recommendedName>
</protein>
<feature type="domain" description="Bacterial bifunctional deaminase-reductase C-terminal" evidence="1">
    <location>
        <begin position="2"/>
        <end position="171"/>
    </location>
</feature>
<sequence>MRKIISSLFVSADGVAEAPETWHFPYFNDEMGAAIGAGMGTSDAMLLGRVQYEEFAAHWPTSDDEFAGFMNNQKKYVVTTTLTEATWNNTDIITGDIDTELTKLKDSDGGDIAITGSLTLVQSLLRNGLLDQLQLFVHPVVLGKGARWFDKLDDNVELTLASAEVFSTGVINQIYTPVRADQVR</sequence>
<dbReference type="EMBL" id="BAFO02000032">
    <property type="protein sequence ID" value="GAD86254.1"/>
    <property type="molecule type" value="Genomic_DNA"/>
</dbReference>
<accession>U5EMF3</accession>
<evidence type="ECO:0000313" key="3">
    <source>
        <dbReference type="Proteomes" id="UP000017048"/>
    </source>
</evidence>
<dbReference type="InterPro" id="IPR024072">
    <property type="entry name" value="DHFR-like_dom_sf"/>
</dbReference>
<dbReference type="InterPro" id="IPR002734">
    <property type="entry name" value="RibDG_C"/>
</dbReference>
<gene>
    <name evidence="2" type="ORF">NCAST_32_07410</name>
</gene>
<dbReference type="GO" id="GO:0008703">
    <property type="term" value="F:5-amino-6-(5-phosphoribosylamino)uracil reductase activity"/>
    <property type="evidence" value="ECO:0007669"/>
    <property type="project" value="InterPro"/>
</dbReference>
<comment type="caution">
    <text evidence="2">The sequence shown here is derived from an EMBL/GenBank/DDBJ whole genome shotgun (WGS) entry which is preliminary data.</text>
</comment>
<dbReference type="Gene3D" id="3.40.430.10">
    <property type="entry name" value="Dihydrofolate Reductase, subunit A"/>
    <property type="match status" value="1"/>
</dbReference>
<name>U5EMF3_NOCAS</name>
<keyword evidence="3" id="KW-1185">Reference proteome</keyword>
<dbReference type="GO" id="GO:0009231">
    <property type="term" value="P:riboflavin biosynthetic process"/>
    <property type="evidence" value="ECO:0007669"/>
    <property type="project" value="InterPro"/>
</dbReference>
<dbReference type="OrthoDB" id="7342392at2"/>
<evidence type="ECO:0000313" key="2">
    <source>
        <dbReference type="EMBL" id="GAD86254.1"/>
    </source>
</evidence>
<dbReference type="AlphaFoldDB" id="U5EMF3"/>
<proteinExistence type="predicted"/>
<dbReference type="PANTHER" id="PTHR38011:SF11">
    <property type="entry name" value="2,5-DIAMINO-6-RIBOSYLAMINO-4(3H)-PYRIMIDINONE 5'-PHOSPHATE REDUCTASE"/>
    <property type="match status" value="1"/>
</dbReference>
<dbReference type="STRING" id="1824.SAMN05444423_102368"/>
<dbReference type="Proteomes" id="UP000017048">
    <property type="component" value="Unassembled WGS sequence"/>
</dbReference>
<organism evidence="2 3">
    <name type="scientific">Nocardia asteroides NBRC 15531</name>
    <dbReference type="NCBI Taxonomy" id="1110697"/>
    <lineage>
        <taxon>Bacteria</taxon>
        <taxon>Bacillati</taxon>
        <taxon>Actinomycetota</taxon>
        <taxon>Actinomycetes</taxon>
        <taxon>Mycobacteriales</taxon>
        <taxon>Nocardiaceae</taxon>
        <taxon>Nocardia</taxon>
    </lineage>
</organism>
<dbReference type="SUPFAM" id="SSF53597">
    <property type="entry name" value="Dihydrofolate reductase-like"/>
    <property type="match status" value="1"/>
</dbReference>
<dbReference type="InterPro" id="IPR050765">
    <property type="entry name" value="Riboflavin_Biosynth_HTPR"/>
</dbReference>
<dbReference type="GeneID" id="91517400"/>
<dbReference type="RefSeq" id="WP_019046975.1">
    <property type="nucleotide sequence ID" value="NZ_BAFO02000032.1"/>
</dbReference>